<evidence type="ECO:0000256" key="4">
    <source>
        <dbReference type="ARBA" id="ARBA00022692"/>
    </source>
</evidence>
<keyword evidence="9" id="KW-1185">Reference proteome</keyword>
<dbReference type="InterPro" id="IPR000515">
    <property type="entry name" value="MetI-like"/>
</dbReference>
<keyword evidence="4 7" id="KW-0812">Transmembrane</keyword>
<reference evidence="8 9" key="1">
    <citation type="submission" date="2017-07" db="EMBL/GenBank/DDBJ databases">
        <title>Complete genome sequence of Actinoalloteichus hoggarensis DSM 45943, type strain of Actinoalloteichus hoggarensis.</title>
        <authorList>
            <person name="Ruckert C."/>
            <person name="Nouioui I."/>
            <person name="Willmese J."/>
            <person name="van Wezel G."/>
            <person name="Klenk H.-P."/>
            <person name="Kalinowski J."/>
            <person name="Zotchev S.B."/>
        </authorList>
    </citation>
    <scope>NUCLEOTIDE SEQUENCE [LARGE SCALE GENOMIC DNA]</scope>
    <source>
        <strain evidence="8 9">DSM 45943</strain>
    </source>
</reference>
<evidence type="ECO:0000256" key="6">
    <source>
        <dbReference type="ARBA" id="ARBA00023136"/>
    </source>
</evidence>
<feature type="transmembrane region" description="Helical" evidence="7">
    <location>
        <begin position="51"/>
        <end position="81"/>
    </location>
</feature>
<dbReference type="Proteomes" id="UP000204221">
    <property type="component" value="Chromosome"/>
</dbReference>
<protein>
    <submittedName>
        <fullName evidence="8">Bicarbonate transport system permease protein CmpB</fullName>
    </submittedName>
</protein>
<dbReference type="KEGG" id="ahg:AHOG_26285"/>
<evidence type="ECO:0000313" key="8">
    <source>
        <dbReference type="EMBL" id="ASO22862.1"/>
    </source>
</evidence>
<feature type="transmembrane region" description="Helical" evidence="7">
    <location>
        <begin position="218"/>
        <end position="237"/>
    </location>
</feature>
<dbReference type="EMBL" id="CP022521">
    <property type="protein sequence ID" value="ASO22862.1"/>
    <property type="molecule type" value="Genomic_DNA"/>
</dbReference>
<dbReference type="SUPFAM" id="SSF161098">
    <property type="entry name" value="MetI-like"/>
    <property type="match status" value="1"/>
</dbReference>
<dbReference type="GO" id="GO:0055085">
    <property type="term" value="P:transmembrane transport"/>
    <property type="evidence" value="ECO:0007669"/>
    <property type="project" value="InterPro"/>
</dbReference>
<keyword evidence="5 7" id="KW-1133">Transmembrane helix</keyword>
<feature type="transmembrane region" description="Helical" evidence="7">
    <location>
        <begin position="121"/>
        <end position="140"/>
    </location>
</feature>
<evidence type="ECO:0000313" key="9">
    <source>
        <dbReference type="Proteomes" id="UP000204221"/>
    </source>
</evidence>
<gene>
    <name evidence="8" type="primary">cmpB</name>
    <name evidence="8" type="ORF">AHOG_26285</name>
</gene>
<dbReference type="Gene3D" id="1.10.3720.10">
    <property type="entry name" value="MetI-like"/>
    <property type="match status" value="1"/>
</dbReference>
<dbReference type="CDD" id="cd06261">
    <property type="entry name" value="TM_PBP2"/>
    <property type="match status" value="1"/>
</dbReference>
<dbReference type="OrthoDB" id="5458199at2"/>
<evidence type="ECO:0000256" key="5">
    <source>
        <dbReference type="ARBA" id="ARBA00022989"/>
    </source>
</evidence>
<dbReference type="PANTHER" id="PTHR30151">
    <property type="entry name" value="ALKANE SULFONATE ABC TRANSPORTER-RELATED, MEMBRANE SUBUNIT"/>
    <property type="match status" value="1"/>
</dbReference>
<evidence type="ECO:0000256" key="7">
    <source>
        <dbReference type="RuleBase" id="RU363032"/>
    </source>
</evidence>
<dbReference type="PROSITE" id="PS50928">
    <property type="entry name" value="ABC_TM1"/>
    <property type="match status" value="1"/>
</dbReference>
<accession>A0A221WA35</accession>
<feature type="transmembrane region" description="Helical" evidence="7">
    <location>
        <begin position="93"/>
        <end position="115"/>
    </location>
</feature>
<dbReference type="InterPro" id="IPR035906">
    <property type="entry name" value="MetI-like_sf"/>
</dbReference>
<sequence>MRSVLRGLVGLACFLVLCEVVSRSGLVPSYYLPPPSVVLTTLGGLLVDQSFLLHIIATVLAWLIAMGIAIAIAVPAGLLLGSIKAVRVATRSVIEFLRPIPSVALIPLALVLLGTGPETKIVLAVYAAIWPIMFNTIYALDEMDSMMVDTARSFRLGRLRTLATVALPNSAPFIATGIRVAASIALILVISTELLAGGKVGLGVFILEASSSGGRMDFVLAGTVVAGIVGYLVNELLERAQRRWLGWDNTVEAVR</sequence>
<organism evidence="8 9">
    <name type="scientific">Actinoalloteichus hoggarensis</name>
    <dbReference type="NCBI Taxonomy" id="1470176"/>
    <lineage>
        <taxon>Bacteria</taxon>
        <taxon>Bacillati</taxon>
        <taxon>Actinomycetota</taxon>
        <taxon>Actinomycetes</taxon>
        <taxon>Pseudonocardiales</taxon>
        <taxon>Pseudonocardiaceae</taxon>
        <taxon>Actinoalloteichus</taxon>
    </lineage>
</organism>
<keyword evidence="6 7" id="KW-0472">Membrane</keyword>
<dbReference type="AlphaFoldDB" id="A0A221WA35"/>
<comment type="similarity">
    <text evidence="7">Belongs to the binding-protein-dependent transport system permease family.</text>
</comment>
<keyword evidence="3" id="KW-1003">Cell membrane</keyword>
<dbReference type="Pfam" id="PF00528">
    <property type="entry name" value="BPD_transp_1"/>
    <property type="match status" value="1"/>
</dbReference>
<dbReference type="PANTHER" id="PTHR30151:SF0">
    <property type="entry name" value="ABC TRANSPORTER PERMEASE PROTEIN MJ0413-RELATED"/>
    <property type="match status" value="1"/>
</dbReference>
<name>A0A221WA35_9PSEU</name>
<proteinExistence type="inferred from homology"/>
<evidence type="ECO:0000256" key="1">
    <source>
        <dbReference type="ARBA" id="ARBA00004651"/>
    </source>
</evidence>
<keyword evidence="2 7" id="KW-0813">Transport</keyword>
<comment type="subcellular location">
    <subcellularLocation>
        <location evidence="1 7">Cell membrane</location>
        <topology evidence="1 7">Multi-pass membrane protein</topology>
    </subcellularLocation>
</comment>
<evidence type="ECO:0000256" key="2">
    <source>
        <dbReference type="ARBA" id="ARBA00022448"/>
    </source>
</evidence>
<evidence type="ECO:0000256" key="3">
    <source>
        <dbReference type="ARBA" id="ARBA00022475"/>
    </source>
</evidence>
<dbReference type="GO" id="GO:0005886">
    <property type="term" value="C:plasma membrane"/>
    <property type="evidence" value="ECO:0007669"/>
    <property type="project" value="UniProtKB-SubCell"/>
</dbReference>
<dbReference type="RefSeq" id="WP_093943732.1">
    <property type="nucleotide sequence ID" value="NZ_CP022521.1"/>
</dbReference>